<keyword evidence="4" id="KW-1185">Reference proteome</keyword>
<dbReference type="Gene3D" id="3.40.1420.30">
    <property type="match status" value="1"/>
</dbReference>
<proteinExistence type="predicted"/>
<dbReference type="InterPro" id="IPR021533">
    <property type="entry name" value="PepSY-like"/>
</dbReference>
<dbReference type="RefSeq" id="WP_084017792.1">
    <property type="nucleotide sequence ID" value="NZ_FWXS01000007.1"/>
</dbReference>
<dbReference type="OrthoDB" id="710080at2"/>
<dbReference type="AlphaFoldDB" id="A0A1W2BT35"/>
<keyword evidence="1" id="KW-0732">Signal</keyword>
<dbReference type="EMBL" id="FWXS01000007">
    <property type="protein sequence ID" value="SMC76113.1"/>
    <property type="molecule type" value="Genomic_DNA"/>
</dbReference>
<evidence type="ECO:0000313" key="3">
    <source>
        <dbReference type="EMBL" id="SMC76113.1"/>
    </source>
</evidence>
<dbReference type="SUPFAM" id="SSF160574">
    <property type="entry name" value="BT0923-like"/>
    <property type="match status" value="1"/>
</dbReference>
<dbReference type="STRING" id="1434700.SAMN06296427_107113"/>
<evidence type="ECO:0000259" key="2">
    <source>
        <dbReference type="Pfam" id="PF11396"/>
    </source>
</evidence>
<sequence>MKLIFLKTIVVAGILFSFTACNNDDDNNNETNISLAELPEASRNLIESNFTGATANRVVRKNAADNDGTLYEVWLSNNFEIDFDTNGFWTDIDGNMQQVPNALIPEAILSYAQANYSSFFIEGIDKETYGFQVEISNDVDLKFNADGTFIGIEN</sequence>
<dbReference type="Pfam" id="PF11396">
    <property type="entry name" value="PepSY_like"/>
    <property type="match status" value="1"/>
</dbReference>
<gene>
    <name evidence="3" type="ORF">SAMN06296427_107113</name>
</gene>
<feature type="signal peptide" evidence="1">
    <location>
        <begin position="1"/>
        <end position="22"/>
    </location>
</feature>
<name>A0A1W2BT35_9FLAO</name>
<reference evidence="3 4" key="1">
    <citation type="submission" date="2017-04" db="EMBL/GenBank/DDBJ databases">
        <authorList>
            <person name="Afonso C.L."/>
            <person name="Miller P.J."/>
            <person name="Scott M.A."/>
            <person name="Spackman E."/>
            <person name="Goraichik I."/>
            <person name="Dimitrov K.M."/>
            <person name="Suarez D.L."/>
            <person name="Swayne D.E."/>
        </authorList>
    </citation>
    <scope>NUCLEOTIDE SEQUENCE [LARGE SCALE GENOMIC DNA]</scope>
    <source>
        <strain evidence="3 4">CGMCC 1.12708</strain>
    </source>
</reference>
<feature type="chain" id="PRO_5012484179" evidence="1">
    <location>
        <begin position="23"/>
        <end position="154"/>
    </location>
</feature>
<accession>A0A1W2BT35</accession>
<feature type="domain" description="Putative beta-lactamase-inhibitor-like PepSY-like" evidence="2">
    <location>
        <begin position="71"/>
        <end position="150"/>
    </location>
</feature>
<dbReference type="Proteomes" id="UP000192393">
    <property type="component" value="Unassembled WGS sequence"/>
</dbReference>
<organism evidence="3 4">
    <name type="scientific">Moheibacter sediminis</name>
    <dbReference type="NCBI Taxonomy" id="1434700"/>
    <lineage>
        <taxon>Bacteria</taxon>
        <taxon>Pseudomonadati</taxon>
        <taxon>Bacteroidota</taxon>
        <taxon>Flavobacteriia</taxon>
        <taxon>Flavobacteriales</taxon>
        <taxon>Weeksellaceae</taxon>
        <taxon>Moheibacter</taxon>
    </lineage>
</organism>
<evidence type="ECO:0000313" key="4">
    <source>
        <dbReference type="Proteomes" id="UP000192393"/>
    </source>
</evidence>
<dbReference type="PROSITE" id="PS51257">
    <property type="entry name" value="PROKAR_LIPOPROTEIN"/>
    <property type="match status" value="1"/>
</dbReference>
<protein>
    <submittedName>
        <fullName evidence="3">Putative beta-lactamase-inhibitor-like, PepSY-like</fullName>
    </submittedName>
</protein>
<evidence type="ECO:0000256" key="1">
    <source>
        <dbReference type="SAM" id="SignalP"/>
    </source>
</evidence>